<dbReference type="Gene3D" id="3.30.700.10">
    <property type="entry name" value="Glycoprotein, Type 4 Pilin"/>
    <property type="match status" value="1"/>
</dbReference>
<reference evidence="2 3" key="1">
    <citation type="submission" date="2021-03" db="EMBL/GenBank/DDBJ databases">
        <title>Lysobacter sp. nov. isolated from soil of gangwondo yeongwol, south Korea.</title>
        <authorList>
            <person name="Kim K.R."/>
            <person name="Kim K.H."/>
            <person name="Jeon C.O."/>
        </authorList>
    </citation>
    <scope>NUCLEOTIDE SEQUENCE [LARGE SCALE GENOMIC DNA]</scope>
    <source>
        <strain evidence="2 3">R19</strain>
    </source>
</reference>
<dbReference type="RefSeq" id="WP_200613849.1">
    <property type="nucleotide sequence ID" value="NZ_CP071518.1"/>
</dbReference>
<dbReference type="InterPro" id="IPR012902">
    <property type="entry name" value="N_methyl_site"/>
</dbReference>
<dbReference type="SUPFAM" id="SSF54523">
    <property type="entry name" value="Pili subunits"/>
    <property type="match status" value="1"/>
</dbReference>
<dbReference type="EMBL" id="CP071518">
    <property type="protein sequence ID" value="QSX78305.1"/>
    <property type="molecule type" value="Genomic_DNA"/>
</dbReference>
<keyword evidence="1" id="KW-0472">Membrane</keyword>
<dbReference type="Proteomes" id="UP000639274">
    <property type="component" value="Chromosome"/>
</dbReference>
<proteinExistence type="predicted"/>
<evidence type="ECO:0000256" key="1">
    <source>
        <dbReference type="SAM" id="Phobius"/>
    </source>
</evidence>
<gene>
    <name evidence="2" type="ORF">I8J32_016880</name>
</gene>
<keyword evidence="1" id="KW-0812">Transmembrane</keyword>
<sequence>MDSPARARTAGFTLIELCVTMAVLVILALAALPSYRDFNERYRLRSAVEDVTSVIASARAAAVKSDRDVRISFGGSASVWCVGAAAAAEPAGGAQGGAATACNCAGNAAACVAGDQPLIVPTGKHQGVTMTGLPADFAFDSKLGVIQPLGTSCAVFSSPNGDYDVQISVNALGQTTACSSGGLMVGMKQCSEVGVAACP</sequence>
<keyword evidence="1" id="KW-1133">Transmembrane helix</keyword>
<organism evidence="2 3">
    <name type="scientific">Agrilutibacter solisilvae</name>
    <dbReference type="NCBI Taxonomy" id="2763317"/>
    <lineage>
        <taxon>Bacteria</taxon>
        <taxon>Pseudomonadati</taxon>
        <taxon>Pseudomonadota</taxon>
        <taxon>Gammaproteobacteria</taxon>
        <taxon>Lysobacterales</taxon>
        <taxon>Lysobacteraceae</taxon>
        <taxon>Agrilutibacter</taxon>
    </lineage>
</organism>
<dbReference type="NCBIfam" id="TIGR02532">
    <property type="entry name" value="IV_pilin_GFxxxE"/>
    <property type="match status" value="1"/>
</dbReference>
<name>A0A974Y0G3_9GAMM</name>
<feature type="transmembrane region" description="Helical" evidence="1">
    <location>
        <begin position="12"/>
        <end position="35"/>
    </location>
</feature>
<dbReference type="AlphaFoldDB" id="A0A974Y0G3"/>
<dbReference type="KEGG" id="lsf:I8J32_016880"/>
<protein>
    <submittedName>
        <fullName evidence="2">Prepilin-type N-terminal cleavage/methylation domain-containing protein</fullName>
    </submittedName>
</protein>
<dbReference type="InterPro" id="IPR045584">
    <property type="entry name" value="Pilin-like"/>
</dbReference>
<evidence type="ECO:0000313" key="2">
    <source>
        <dbReference type="EMBL" id="QSX78305.1"/>
    </source>
</evidence>
<accession>A0A974Y0G3</accession>
<evidence type="ECO:0000313" key="3">
    <source>
        <dbReference type="Proteomes" id="UP000639274"/>
    </source>
</evidence>
<dbReference type="Pfam" id="PF07963">
    <property type="entry name" value="N_methyl"/>
    <property type="match status" value="1"/>
</dbReference>
<keyword evidence="3" id="KW-1185">Reference proteome</keyword>